<reference evidence="8" key="1">
    <citation type="journal article" date="2010" name="Stand. Genomic Sci.">
        <title>Complete genome sequence of 'Thermobaculum terrenum' type strain (YNP1).</title>
        <authorList>
            <person name="Kiss H."/>
            <person name="Cleland D."/>
            <person name="Lapidus A."/>
            <person name="Lucas S."/>
            <person name="Glavina Del Rio T."/>
            <person name="Nolan M."/>
            <person name="Tice H."/>
            <person name="Han C."/>
            <person name="Goodwin L."/>
            <person name="Pitluck S."/>
            <person name="Liolios K."/>
            <person name="Ivanova N."/>
            <person name="Mavromatis K."/>
            <person name="Ovchinnikova G."/>
            <person name="Pati A."/>
            <person name="Chen A."/>
            <person name="Palaniappan K."/>
            <person name="Land M."/>
            <person name="Hauser L."/>
            <person name="Chang Y."/>
            <person name="Jeffries C."/>
            <person name="Lu M."/>
            <person name="Brettin T."/>
            <person name="Detter J."/>
            <person name="Goker M."/>
            <person name="Tindall B."/>
            <person name="Beck B."/>
            <person name="McDermott T."/>
            <person name="Woyke T."/>
            <person name="Bristow J."/>
            <person name="Eisen J."/>
            <person name="Markowitz V."/>
            <person name="Hugenholtz P."/>
            <person name="Kyrpides N."/>
            <person name="Klenk H."/>
            <person name="Cheng J."/>
        </authorList>
    </citation>
    <scope>NUCLEOTIDE SEQUENCE [LARGE SCALE GENOMIC DNA]</scope>
    <source>
        <strain evidence="8">ATCC BAA-798 / YNP1</strain>
    </source>
</reference>
<dbReference type="PANTHER" id="PTHR30474:SF3">
    <property type="entry name" value="PEPTIDOGLYCAN GLYCOSYLTRANSFERASE RODA"/>
    <property type="match status" value="1"/>
</dbReference>
<name>D1CBW9_THET1</name>
<evidence type="ECO:0000256" key="4">
    <source>
        <dbReference type="ARBA" id="ARBA00022989"/>
    </source>
</evidence>
<feature type="transmembrane region" description="Helical" evidence="6">
    <location>
        <begin position="236"/>
        <end position="253"/>
    </location>
</feature>
<feature type="transmembrane region" description="Helical" evidence="6">
    <location>
        <begin position="213"/>
        <end position="230"/>
    </location>
</feature>
<evidence type="ECO:0000256" key="1">
    <source>
        <dbReference type="ARBA" id="ARBA00004141"/>
    </source>
</evidence>
<dbReference type="PANTHER" id="PTHR30474">
    <property type="entry name" value="CELL CYCLE PROTEIN"/>
    <property type="match status" value="1"/>
</dbReference>
<dbReference type="KEGG" id="ttr:Tter_1377"/>
<accession>D1CBW9</accession>
<dbReference type="Proteomes" id="UP000000323">
    <property type="component" value="Chromosome 1"/>
</dbReference>
<keyword evidence="8" id="KW-1185">Reference proteome</keyword>
<feature type="transmembrane region" description="Helical" evidence="6">
    <location>
        <begin position="372"/>
        <end position="397"/>
    </location>
</feature>
<comment type="subcellular location">
    <subcellularLocation>
        <location evidence="1">Membrane</location>
        <topology evidence="1">Multi-pass membrane protein</topology>
    </subcellularLocation>
</comment>
<feature type="transmembrane region" description="Helical" evidence="6">
    <location>
        <begin position="409"/>
        <end position="430"/>
    </location>
</feature>
<evidence type="ECO:0000313" key="8">
    <source>
        <dbReference type="Proteomes" id="UP000000323"/>
    </source>
</evidence>
<dbReference type="EMBL" id="CP001825">
    <property type="protein sequence ID" value="ACZ42284.1"/>
    <property type="molecule type" value="Genomic_DNA"/>
</dbReference>
<gene>
    <name evidence="7" type="ordered locus">Tter_1377</name>
</gene>
<evidence type="ECO:0000256" key="3">
    <source>
        <dbReference type="ARBA" id="ARBA00022960"/>
    </source>
</evidence>
<feature type="transmembrane region" description="Helical" evidence="6">
    <location>
        <begin position="258"/>
        <end position="278"/>
    </location>
</feature>
<dbReference type="GO" id="GO:0005886">
    <property type="term" value="C:plasma membrane"/>
    <property type="evidence" value="ECO:0007669"/>
    <property type="project" value="TreeGrafter"/>
</dbReference>
<proteinExistence type="predicted"/>
<dbReference type="STRING" id="525904.Tter_1377"/>
<keyword evidence="5 6" id="KW-0472">Membrane</keyword>
<dbReference type="InterPro" id="IPR001182">
    <property type="entry name" value="FtsW/RodA"/>
</dbReference>
<dbReference type="OrthoDB" id="9812661at2"/>
<evidence type="ECO:0000256" key="6">
    <source>
        <dbReference type="SAM" id="Phobius"/>
    </source>
</evidence>
<keyword evidence="2 6" id="KW-0812">Transmembrane</keyword>
<dbReference type="AlphaFoldDB" id="D1CBW9"/>
<feature type="transmembrane region" description="Helical" evidence="6">
    <location>
        <begin position="343"/>
        <end position="360"/>
    </location>
</feature>
<dbReference type="HOGENOM" id="CLU_029243_3_0_0"/>
<dbReference type="Pfam" id="PF01098">
    <property type="entry name" value="FTSW_RODA_SPOVE"/>
    <property type="match status" value="1"/>
</dbReference>
<dbReference type="GO" id="GO:0051301">
    <property type="term" value="P:cell division"/>
    <property type="evidence" value="ECO:0007669"/>
    <property type="project" value="InterPro"/>
</dbReference>
<feature type="transmembrane region" description="Helical" evidence="6">
    <location>
        <begin position="169"/>
        <end position="192"/>
    </location>
</feature>
<keyword evidence="3" id="KW-0133">Cell shape</keyword>
<dbReference type="GO" id="GO:0015648">
    <property type="term" value="F:lipid-linked peptidoglycan transporter activity"/>
    <property type="evidence" value="ECO:0007669"/>
    <property type="project" value="TreeGrafter"/>
</dbReference>
<feature type="transmembrane region" description="Helical" evidence="6">
    <location>
        <begin position="12"/>
        <end position="33"/>
    </location>
</feature>
<keyword evidence="4 6" id="KW-1133">Transmembrane helix</keyword>
<feature type="transmembrane region" description="Helical" evidence="6">
    <location>
        <begin position="111"/>
        <end position="131"/>
    </location>
</feature>
<organism evidence="7 8">
    <name type="scientific">Thermobaculum terrenum (strain ATCC BAA-798 / CCMEE 7001 / YNP1)</name>
    <dbReference type="NCBI Taxonomy" id="525904"/>
    <lineage>
        <taxon>Bacteria</taxon>
        <taxon>Bacillati</taxon>
        <taxon>Chloroflexota</taxon>
        <taxon>Chloroflexia</taxon>
        <taxon>Candidatus Thermobaculales</taxon>
        <taxon>Candidatus Thermobaculaceae</taxon>
        <taxon>Thermobaculum</taxon>
    </lineage>
</organism>
<evidence type="ECO:0000313" key="7">
    <source>
        <dbReference type="EMBL" id="ACZ42284.1"/>
    </source>
</evidence>
<dbReference type="GO" id="GO:0032153">
    <property type="term" value="C:cell division site"/>
    <property type="evidence" value="ECO:0007669"/>
    <property type="project" value="TreeGrafter"/>
</dbReference>
<dbReference type="eggNOG" id="COG0772">
    <property type="taxonomic scope" value="Bacteria"/>
</dbReference>
<dbReference type="GO" id="GO:0008360">
    <property type="term" value="P:regulation of cell shape"/>
    <property type="evidence" value="ECO:0007669"/>
    <property type="project" value="UniProtKB-KW"/>
</dbReference>
<feature type="transmembrane region" description="Helical" evidence="6">
    <location>
        <begin position="45"/>
        <end position="65"/>
    </location>
</feature>
<evidence type="ECO:0000256" key="5">
    <source>
        <dbReference type="ARBA" id="ARBA00023136"/>
    </source>
</evidence>
<feature type="transmembrane region" description="Helical" evidence="6">
    <location>
        <begin position="72"/>
        <end position="91"/>
    </location>
</feature>
<protein>
    <submittedName>
        <fullName evidence="7">Cell cycle protein</fullName>
    </submittedName>
</protein>
<dbReference type="RefSeq" id="WP_012875319.1">
    <property type="nucleotide sequence ID" value="NC_013525.1"/>
</dbReference>
<sequence length="439" mass="48052">MVKTVRRFRFIELELLILAALLIVAGFLLITLVSRGEAYWTLSDLSTALAFVGALFVVHLYFTVTRFAGDQVILPTVAILTAVGLVVIRRLELIMSGGDNPLGGIAIRQSLWVLLGIIAMMVVAAKVDLVYRLRRYKYSIAVLGLLLMAALLIPYVGVEINGAKLWYRLGPILFQPSEIVKVLLVIFLASYLDERRELLTSFYRVGPLKLPPLPYLAPMVTMWGLSMLVIVLLKDLGTALLFFAIFLALLYVVTGRGLYIWVLGGMFVAGSYVAYQLFAHVQVRVLAWLNPAFDPYDSSFQIIQSLFALSTGGVFGTGIGYDAPQNMPYVHTDMIFSAIGEELGLIGTIAILALYIVLIYRGFMISMAARHGFYQLLGIGITTIFGVQTFIIIAGDIKLIPLTGVTLPFIAYGGSSTLTNFIMAGLLLGISGARGRDAN</sequence>
<evidence type="ECO:0000256" key="2">
    <source>
        <dbReference type="ARBA" id="ARBA00022692"/>
    </source>
</evidence>
<feature type="transmembrane region" description="Helical" evidence="6">
    <location>
        <begin position="138"/>
        <end position="157"/>
    </location>
</feature>